<evidence type="ECO:0000313" key="8">
    <source>
        <dbReference type="Proteomes" id="UP000002301"/>
    </source>
</evidence>
<dbReference type="RefSeq" id="WP_011982808.1">
    <property type="nucleotide sequence ID" value="NC_009669.1"/>
</dbReference>
<evidence type="ECO:0000256" key="5">
    <source>
        <dbReference type="HAMAP-Rule" id="MF_00265"/>
    </source>
</evidence>
<dbReference type="SUPFAM" id="SSF88723">
    <property type="entry name" value="PIN domain-like"/>
    <property type="match status" value="1"/>
</dbReference>
<comment type="cofactor">
    <cofactor evidence="5">
        <name>Mg(2+)</name>
        <dbReference type="ChEBI" id="CHEBI:18420"/>
    </cofactor>
</comment>
<keyword evidence="3 5" id="KW-0479">Metal-binding</keyword>
<keyword evidence="8" id="KW-1185">Reference proteome</keyword>
<dbReference type="Pfam" id="PF01850">
    <property type="entry name" value="PIN"/>
    <property type="match status" value="1"/>
</dbReference>
<dbReference type="HAMAP" id="MF_00265">
    <property type="entry name" value="VapC_Nob1"/>
    <property type="match status" value="1"/>
</dbReference>
<dbReference type="GO" id="GO:0000287">
    <property type="term" value="F:magnesium ion binding"/>
    <property type="evidence" value="ECO:0007669"/>
    <property type="project" value="UniProtKB-UniRule"/>
</dbReference>
<name>A6X7T7_BRUA4</name>
<sequence length="145" mass="15990">MYLDASAIVAILSNEDDAGYLLAKLEKTKSPIYYSSLTMFEAVISLARRLANKQVGSQAPIPTETIDMAQAHVEKFMSELGAREMAISGATHRRAIEAARIYGKFVAHPARLNLGDCFAYACAQEYRLPLLFKGDDFPKTDIELA</sequence>
<evidence type="ECO:0000256" key="2">
    <source>
        <dbReference type="ARBA" id="ARBA00022722"/>
    </source>
</evidence>
<dbReference type="PATRIC" id="fig|439375.7.peg.4776"/>
<proteinExistence type="inferred from homology"/>
<comment type="similarity">
    <text evidence="5">Belongs to the PINc/VapC protein family.</text>
</comment>
<keyword evidence="5" id="KW-0800">Toxin</keyword>
<dbReference type="EC" id="3.1.-.-" evidence="5"/>
<dbReference type="PhylomeDB" id="A6X7T7"/>
<dbReference type="InterPro" id="IPR002716">
    <property type="entry name" value="PIN_dom"/>
</dbReference>
<protein>
    <recommendedName>
        <fullName evidence="5">Ribonuclease VapC</fullName>
        <shortName evidence="5">RNase VapC</shortName>
        <ecNumber evidence="5">3.1.-.-</ecNumber>
    </recommendedName>
    <alternativeName>
        <fullName evidence="5">Toxin VapC</fullName>
    </alternativeName>
</protein>
<keyword evidence="7" id="KW-0614">Plasmid</keyword>
<dbReference type="Proteomes" id="UP000002301">
    <property type="component" value="Plasmid pOANT01"/>
</dbReference>
<evidence type="ECO:0000256" key="1">
    <source>
        <dbReference type="ARBA" id="ARBA00022649"/>
    </source>
</evidence>
<dbReference type="GO" id="GO:0004540">
    <property type="term" value="F:RNA nuclease activity"/>
    <property type="evidence" value="ECO:0007669"/>
    <property type="project" value="InterPro"/>
</dbReference>
<evidence type="ECO:0000259" key="6">
    <source>
        <dbReference type="Pfam" id="PF01850"/>
    </source>
</evidence>
<dbReference type="Gene3D" id="3.40.50.1010">
    <property type="entry name" value="5'-nuclease"/>
    <property type="match status" value="1"/>
</dbReference>
<feature type="binding site" evidence="5">
    <location>
        <position position="116"/>
    </location>
    <ligand>
        <name>Mg(2+)</name>
        <dbReference type="ChEBI" id="CHEBI:18420"/>
    </ligand>
</feature>
<dbReference type="InterPro" id="IPR022907">
    <property type="entry name" value="VapC_family"/>
</dbReference>
<dbReference type="EMBL" id="CP000760">
    <property type="protein sequence ID" value="ABS17291.1"/>
    <property type="molecule type" value="Genomic_DNA"/>
</dbReference>
<dbReference type="HOGENOM" id="CLU_144760_0_0_5"/>
<dbReference type="KEGG" id="oan:Oant_4604"/>
<evidence type="ECO:0000256" key="3">
    <source>
        <dbReference type="ARBA" id="ARBA00022723"/>
    </source>
</evidence>
<keyword evidence="5" id="KW-0460">Magnesium</keyword>
<comment type="function">
    <text evidence="5">Toxic component of a toxin-antitoxin (TA) system. An RNase.</text>
</comment>
<evidence type="ECO:0000256" key="4">
    <source>
        <dbReference type="ARBA" id="ARBA00022801"/>
    </source>
</evidence>
<keyword evidence="4 5" id="KW-0378">Hydrolase</keyword>
<dbReference type="GO" id="GO:0016787">
    <property type="term" value="F:hydrolase activity"/>
    <property type="evidence" value="ECO:0007669"/>
    <property type="project" value="UniProtKB-KW"/>
</dbReference>
<keyword evidence="2 5" id="KW-0540">Nuclease</keyword>
<keyword evidence="1 5" id="KW-1277">Toxin-antitoxin system</keyword>
<dbReference type="AlphaFoldDB" id="A6X7T7"/>
<accession>A6X7T7</accession>
<feature type="domain" description="PIN" evidence="6">
    <location>
        <begin position="1"/>
        <end position="141"/>
    </location>
</feature>
<gene>
    <name evidence="5" type="primary">vapC</name>
    <name evidence="7" type="ordered locus">Oant_4604</name>
</gene>
<reference evidence="7 8" key="1">
    <citation type="journal article" date="2011" name="J. Bacteriol.">
        <title>Genome of Ochrobactrum anthropi ATCC 49188 T, a versatile opportunistic pathogen and symbiont of several eukaryotic hosts.</title>
        <authorList>
            <person name="Chain P.S."/>
            <person name="Lang D.M."/>
            <person name="Comerci D.J."/>
            <person name="Malfatti S.A."/>
            <person name="Vergez L.M."/>
            <person name="Shin M."/>
            <person name="Ugalde R.A."/>
            <person name="Garcia E."/>
            <person name="Tolmasky M.E."/>
        </authorList>
    </citation>
    <scope>NUCLEOTIDE SEQUENCE [LARGE SCALE GENOMIC DNA]</scope>
    <source>
        <strain evidence="8">ATCC 49188 / DSM 6882 / CCUG 24695 / JCM 21032 / LMG 3331 / NBRC 15819 / NCTC 12168 / Alc 37</strain>
    </source>
</reference>
<geneLocation type="plasmid" evidence="7 8">
    <name>pOANT01</name>
</geneLocation>
<dbReference type="CDD" id="cd09871">
    <property type="entry name" value="PIN_MtVapC28-VapC30-like"/>
    <property type="match status" value="1"/>
</dbReference>
<evidence type="ECO:0000313" key="7">
    <source>
        <dbReference type="EMBL" id="ABS17291.1"/>
    </source>
</evidence>
<dbReference type="InterPro" id="IPR029060">
    <property type="entry name" value="PIN-like_dom_sf"/>
</dbReference>
<dbReference type="GO" id="GO:0090729">
    <property type="term" value="F:toxin activity"/>
    <property type="evidence" value="ECO:0007669"/>
    <property type="project" value="UniProtKB-KW"/>
</dbReference>
<feature type="binding site" evidence="5">
    <location>
        <position position="4"/>
    </location>
    <ligand>
        <name>Mg(2+)</name>
        <dbReference type="ChEBI" id="CHEBI:18420"/>
    </ligand>
</feature>
<organism evidence="7 8">
    <name type="scientific">Brucella anthropi (strain ATCC 49188 / DSM 6882 / CCUG 24695 / JCM 21032 / LMG 3331 / NBRC 15819 / NCTC 12168 / Alc 37)</name>
    <name type="common">Ochrobactrum anthropi</name>
    <dbReference type="NCBI Taxonomy" id="439375"/>
    <lineage>
        <taxon>Bacteria</taxon>
        <taxon>Pseudomonadati</taxon>
        <taxon>Pseudomonadota</taxon>
        <taxon>Alphaproteobacteria</taxon>
        <taxon>Hyphomicrobiales</taxon>
        <taxon>Brucellaceae</taxon>
        <taxon>Brucella/Ochrobactrum group</taxon>
        <taxon>Brucella</taxon>
    </lineage>
</organism>